<dbReference type="GO" id="GO:0005773">
    <property type="term" value="C:vacuole"/>
    <property type="evidence" value="ECO:0007669"/>
    <property type="project" value="TreeGrafter"/>
</dbReference>
<evidence type="ECO:0000256" key="7">
    <source>
        <dbReference type="ARBA" id="ARBA00023180"/>
    </source>
</evidence>
<dbReference type="InterPro" id="IPR033124">
    <property type="entry name" value="Ser_caboxypep_his_AS"/>
</dbReference>
<comment type="similarity">
    <text evidence="1 8">Belongs to the peptidase S10 family.</text>
</comment>
<keyword evidence="6" id="KW-1015">Disulfide bond</keyword>
<evidence type="ECO:0000256" key="4">
    <source>
        <dbReference type="ARBA" id="ARBA00022729"/>
    </source>
</evidence>
<keyword evidence="7" id="KW-0325">Glycoprotein</keyword>
<evidence type="ECO:0000256" key="6">
    <source>
        <dbReference type="ARBA" id="ARBA00023157"/>
    </source>
</evidence>
<dbReference type="GO" id="GO:0006508">
    <property type="term" value="P:proteolysis"/>
    <property type="evidence" value="ECO:0007669"/>
    <property type="project" value="UniProtKB-KW"/>
</dbReference>
<evidence type="ECO:0000256" key="1">
    <source>
        <dbReference type="ARBA" id="ARBA00009431"/>
    </source>
</evidence>
<dbReference type="Gene3D" id="3.40.50.1820">
    <property type="entry name" value="alpha/beta hydrolase"/>
    <property type="match status" value="1"/>
</dbReference>
<evidence type="ECO:0000256" key="5">
    <source>
        <dbReference type="ARBA" id="ARBA00022801"/>
    </source>
</evidence>
<evidence type="ECO:0000256" key="2">
    <source>
        <dbReference type="ARBA" id="ARBA00022645"/>
    </source>
</evidence>
<dbReference type="EMBL" id="JAINDJ010000007">
    <property type="protein sequence ID" value="KAG9442276.1"/>
    <property type="molecule type" value="Genomic_DNA"/>
</dbReference>
<dbReference type="GO" id="GO:0004185">
    <property type="term" value="F:serine-type carboxypeptidase activity"/>
    <property type="evidence" value="ECO:0007669"/>
    <property type="project" value="UniProtKB-UniRule"/>
</dbReference>
<dbReference type="Pfam" id="PF00450">
    <property type="entry name" value="Peptidase_S10"/>
    <property type="match status" value="1"/>
</dbReference>
<keyword evidence="2 8" id="KW-0121">Carboxypeptidase</keyword>
<dbReference type="PRINTS" id="PR00724">
    <property type="entry name" value="CRBOXYPTASEC"/>
</dbReference>
<dbReference type="FunFam" id="3.40.50.11320:FF:000001">
    <property type="entry name" value="Carboxypeptidase"/>
    <property type="match status" value="1"/>
</dbReference>
<dbReference type="InterPro" id="IPR018202">
    <property type="entry name" value="Ser_caboxypep_ser_AS"/>
</dbReference>
<dbReference type="InterPro" id="IPR001563">
    <property type="entry name" value="Peptidase_S10"/>
</dbReference>
<dbReference type="EC" id="3.4.16.-" evidence="8"/>
<dbReference type="PROSITE" id="PS00560">
    <property type="entry name" value="CARBOXYPEPT_SER_HIS"/>
    <property type="match status" value="1"/>
</dbReference>
<accession>A0AAV7E3B3</accession>
<dbReference type="SUPFAM" id="SSF53474">
    <property type="entry name" value="alpha/beta-Hydrolases"/>
    <property type="match status" value="1"/>
</dbReference>
<dbReference type="PANTHER" id="PTHR11802:SF223">
    <property type="entry name" value="CARBOXYPEPTIDASE"/>
    <property type="match status" value="1"/>
</dbReference>
<keyword evidence="4" id="KW-0732">Signal</keyword>
<dbReference type="Gene3D" id="3.40.50.11320">
    <property type="match status" value="1"/>
</dbReference>
<evidence type="ECO:0000256" key="3">
    <source>
        <dbReference type="ARBA" id="ARBA00022670"/>
    </source>
</evidence>
<dbReference type="FunFam" id="3.40.50.1820:FF:000013">
    <property type="entry name" value="Carboxypeptidase"/>
    <property type="match status" value="1"/>
</dbReference>
<dbReference type="AlphaFoldDB" id="A0AAV7E3B3"/>
<keyword evidence="5 8" id="KW-0378">Hydrolase</keyword>
<evidence type="ECO:0000313" key="9">
    <source>
        <dbReference type="EMBL" id="KAG9442276.1"/>
    </source>
</evidence>
<organism evidence="9 10">
    <name type="scientific">Aristolochia fimbriata</name>
    <name type="common">White veined hardy Dutchman's pipe vine</name>
    <dbReference type="NCBI Taxonomy" id="158543"/>
    <lineage>
        <taxon>Eukaryota</taxon>
        <taxon>Viridiplantae</taxon>
        <taxon>Streptophyta</taxon>
        <taxon>Embryophyta</taxon>
        <taxon>Tracheophyta</taxon>
        <taxon>Spermatophyta</taxon>
        <taxon>Magnoliopsida</taxon>
        <taxon>Magnoliidae</taxon>
        <taxon>Piperales</taxon>
        <taxon>Aristolochiaceae</taxon>
        <taxon>Aristolochia</taxon>
    </lineage>
</organism>
<dbReference type="InterPro" id="IPR029058">
    <property type="entry name" value="AB_hydrolase_fold"/>
</dbReference>
<gene>
    <name evidence="9" type="ORF">H6P81_018130</name>
</gene>
<proteinExistence type="inferred from homology"/>
<reference evidence="9 10" key="1">
    <citation type="submission" date="2021-07" db="EMBL/GenBank/DDBJ databases">
        <title>The Aristolochia fimbriata genome: insights into angiosperm evolution, floral development and chemical biosynthesis.</title>
        <authorList>
            <person name="Jiao Y."/>
        </authorList>
    </citation>
    <scope>NUCLEOTIDE SEQUENCE [LARGE SCALE GENOMIC DNA]</scope>
    <source>
        <strain evidence="9">IBCAS-2021</strain>
        <tissue evidence="9">Leaf</tissue>
    </source>
</reference>
<protein>
    <recommendedName>
        <fullName evidence="8">Carboxypeptidase</fullName>
        <ecNumber evidence="8">3.4.16.-</ecNumber>
    </recommendedName>
</protein>
<evidence type="ECO:0000313" key="10">
    <source>
        <dbReference type="Proteomes" id="UP000825729"/>
    </source>
</evidence>
<dbReference type="PANTHER" id="PTHR11802">
    <property type="entry name" value="SERINE PROTEASE FAMILY S10 SERINE CARBOXYPEPTIDASE"/>
    <property type="match status" value="1"/>
</dbReference>
<keyword evidence="3 8" id="KW-0645">Protease</keyword>
<dbReference type="PROSITE" id="PS00131">
    <property type="entry name" value="CARBOXYPEPT_SER_SER"/>
    <property type="match status" value="1"/>
</dbReference>
<dbReference type="Gene3D" id="6.10.250.940">
    <property type="match status" value="1"/>
</dbReference>
<keyword evidence="10" id="KW-1185">Reference proteome</keyword>
<dbReference type="Proteomes" id="UP000825729">
    <property type="component" value="Unassembled WGS sequence"/>
</dbReference>
<comment type="caution">
    <text evidence="9">The sequence shown here is derived from an EMBL/GenBank/DDBJ whole genome shotgun (WGS) entry which is preliminary data.</text>
</comment>
<evidence type="ECO:0000256" key="8">
    <source>
        <dbReference type="RuleBase" id="RU361156"/>
    </source>
</evidence>
<sequence length="504" mass="57470">MIRISCYEYWVWSLIVLNEKLSAETGDSQVEYSCDCYCSCSPAMKLHRTSGLCLYFPQTQKQLCVFNLNFPFDRLNLYSGYITVNETRGRALFYWFFEATNEPEEKPLLLWLNGGPGCSSVGFGEAEELGPFLTQKGLPELKRNKYAWNKAANLLFVEAPIGVGFSYTNTSEDLKELGDEATAHDSYRFLVNWFKRFPQYKSHDFYIAGESYAGHYVPRLAEKIFDLNQKVPYYKYINLKGFIIGNALLDDDTDQRGMIDYAWDHAVISDRVYRGIKTHCNFSSSVSTQTCDDLVNEYYGVYEIIDMYSLYTANCPSTGYSRNKKKIQGIAPRILAKNDGWHKKPAGYDPCVGYQTSAYFNRPDVQKALHANTTNIPYPWSHCSGAIDGWSDSPSTMLPVLKKLVHGGLRIWVFSGDTDGRIPVTGTRYSLNKLGLPIEKDWHPWFTYHEQVGGFSIEYEGLTFVTIRGAGHQVPTYAPKQALQMIKSFLDDSKLPKKPFDTWA</sequence>
<name>A0AAV7E3B3_ARIFI</name>